<name>A0A3B0RGY3_9ZZZZ</name>
<evidence type="ECO:0000313" key="1">
    <source>
        <dbReference type="EMBL" id="VAV92654.1"/>
    </source>
</evidence>
<protein>
    <submittedName>
        <fullName evidence="1">Uncharacterized protein</fullName>
    </submittedName>
</protein>
<dbReference type="EMBL" id="UOEJ01000036">
    <property type="protein sequence ID" value="VAV92654.1"/>
    <property type="molecule type" value="Genomic_DNA"/>
</dbReference>
<reference evidence="1" key="1">
    <citation type="submission" date="2018-06" db="EMBL/GenBank/DDBJ databases">
        <authorList>
            <person name="Zhirakovskaya E."/>
        </authorList>
    </citation>
    <scope>NUCLEOTIDE SEQUENCE</scope>
</reference>
<gene>
    <name evidence="1" type="ORF">MNBD_ALPHA01-73</name>
</gene>
<sequence>MSVSHKIITFLLTTVAIISFSTAARAVTNCQPPLAPTIPNGKTAPKADIIAALKTVKNDFQPAIVNFQNCIATEKAAIGDVATEQQMLEWDQLFDYAYALETQVATKMNETIRAYKARAAAKNDAPAPKE</sequence>
<dbReference type="AlphaFoldDB" id="A0A3B0RGY3"/>
<proteinExistence type="predicted"/>
<accession>A0A3B0RGY3</accession>
<organism evidence="1">
    <name type="scientific">hydrothermal vent metagenome</name>
    <dbReference type="NCBI Taxonomy" id="652676"/>
    <lineage>
        <taxon>unclassified sequences</taxon>
        <taxon>metagenomes</taxon>
        <taxon>ecological metagenomes</taxon>
    </lineage>
</organism>